<accession>A0A6C0PAS9</accession>
<protein>
    <submittedName>
        <fullName evidence="1">Uncharacterized protein</fullName>
    </submittedName>
</protein>
<dbReference type="EMBL" id="CP048288">
    <property type="protein sequence ID" value="QHW35684.1"/>
    <property type="molecule type" value="Genomic_DNA"/>
</dbReference>
<proteinExistence type="predicted"/>
<name>A0A6C0PAS9_9BACL</name>
<dbReference type="KEGG" id="prz:GZH47_32825"/>
<dbReference type="RefSeq" id="WP_162645817.1">
    <property type="nucleotide sequence ID" value="NZ_CP048288.1"/>
</dbReference>
<organism evidence="1 2">
    <name type="scientific">Paenibacillus rhizovicinus</name>
    <dbReference type="NCBI Taxonomy" id="2704463"/>
    <lineage>
        <taxon>Bacteria</taxon>
        <taxon>Bacillati</taxon>
        <taxon>Bacillota</taxon>
        <taxon>Bacilli</taxon>
        <taxon>Bacillales</taxon>
        <taxon>Paenibacillaceae</taxon>
        <taxon>Paenibacillus</taxon>
    </lineage>
</organism>
<dbReference type="Proteomes" id="UP000479114">
    <property type="component" value="Plasmid unnamed2"/>
</dbReference>
<geneLocation type="plasmid" evidence="1 2">
    <name>unnamed2</name>
</geneLocation>
<sequence>MAVRFRGDWINKTGRRGLDNLYSGYELGKTGKLAGWGVLGAMTAYHTVSSANEYHHDLATIYANDNRGIQSLQSTQADGKGYTARNGGDPALGATGDLVFALHNLRNGGA</sequence>
<keyword evidence="2" id="KW-1185">Reference proteome</keyword>
<dbReference type="AlphaFoldDB" id="A0A6C0PAS9"/>
<reference evidence="1 2" key="1">
    <citation type="submission" date="2020-02" db="EMBL/GenBank/DDBJ databases">
        <title>Paenibacillus sp. nov., isolated from rhizosphere soil of tomato.</title>
        <authorList>
            <person name="Weon H.-Y."/>
            <person name="Lee S.A."/>
        </authorList>
    </citation>
    <scope>NUCLEOTIDE SEQUENCE [LARGE SCALE GENOMIC DNA]</scope>
    <source>
        <strain evidence="1 2">14171R-81</strain>
        <plasmid evidence="1 2">unnamed2</plasmid>
    </source>
</reference>
<gene>
    <name evidence="1" type="ORF">GZH47_32825</name>
</gene>
<keyword evidence="1" id="KW-0614">Plasmid</keyword>
<evidence type="ECO:0000313" key="1">
    <source>
        <dbReference type="EMBL" id="QHW35684.1"/>
    </source>
</evidence>
<evidence type="ECO:0000313" key="2">
    <source>
        <dbReference type="Proteomes" id="UP000479114"/>
    </source>
</evidence>